<dbReference type="InterPro" id="IPR023393">
    <property type="entry name" value="START-like_dom_sf"/>
</dbReference>
<dbReference type="RefSeq" id="WP_100343545.1">
    <property type="nucleotide sequence ID" value="NZ_PGFB01000001.1"/>
</dbReference>
<comment type="similarity">
    <text evidence="1">Belongs to the AHA1 family.</text>
</comment>
<evidence type="ECO:0000256" key="1">
    <source>
        <dbReference type="ARBA" id="ARBA00006817"/>
    </source>
</evidence>
<organism evidence="3 4">
    <name type="scientific">Compostimonas suwonensis</name>
    <dbReference type="NCBI Taxonomy" id="1048394"/>
    <lineage>
        <taxon>Bacteria</taxon>
        <taxon>Bacillati</taxon>
        <taxon>Actinomycetota</taxon>
        <taxon>Actinomycetes</taxon>
        <taxon>Micrococcales</taxon>
        <taxon>Microbacteriaceae</taxon>
        <taxon>Compostimonas</taxon>
    </lineage>
</organism>
<evidence type="ECO:0000313" key="3">
    <source>
        <dbReference type="EMBL" id="PJJ65685.1"/>
    </source>
</evidence>
<dbReference type="SUPFAM" id="SSF55961">
    <property type="entry name" value="Bet v1-like"/>
    <property type="match status" value="1"/>
</dbReference>
<protein>
    <submittedName>
        <fullName evidence="3">Activator of Hsp90 ATPase-like protein</fullName>
    </submittedName>
</protein>
<dbReference type="Gene3D" id="3.30.530.20">
    <property type="match status" value="1"/>
</dbReference>
<sequence length="133" mass="14750">MADTTGLTKDAGWEMGARRTFPVPLAHAWNTLLGPALPTWLGVDSLGTTVGEEYTTVDGTRGRLRSYTEGKRLRLSWQPAEWTHDSTLQLTVLPAASGTTIAFHHERLAGREERKQMLTHWHGVLDSLETQLG</sequence>
<keyword evidence="4" id="KW-1185">Reference proteome</keyword>
<feature type="domain" description="Activator of Hsp90 ATPase homologue 1/2-like C-terminal" evidence="2">
    <location>
        <begin position="24"/>
        <end position="132"/>
    </location>
</feature>
<dbReference type="EMBL" id="PGFB01000001">
    <property type="protein sequence ID" value="PJJ65685.1"/>
    <property type="molecule type" value="Genomic_DNA"/>
</dbReference>
<dbReference type="Proteomes" id="UP000230161">
    <property type="component" value="Unassembled WGS sequence"/>
</dbReference>
<gene>
    <name evidence="3" type="ORF">CLV54_0722</name>
</gene>
<dbReference type="OrthoDB" id="4549061at2"/>
<dbReference type="Pfam" id="PF08327">
    <property type="entry name" value="AHSA1"/>
    <property type="match status" value="1"/>
</dbReference>
<accession>A0A2M9C581</accession>
<name>A0A2M9C581_9MICO</name>
<dbReference type="AlphaFoldDB" id="A0A2M9C581"/>
<reference evidence="3 4" key="1">
    <citation type="submission" date="2017-11" db="EMBL/GenBank/DDBJ databases">
        <title>Genomic Encyclopedia of Archaeal and Bacterial Type Strains, Phase II (KMG-II): From Individual Species to Whole Genera.</title>
        <authorList>
            <person name="Goeker M."/>
        </authorList>
    </citation>
    <scope>NUCLEOTIDE SEQUENCE [LARGE SCALE GENOMIC DNA]</scope>
    <source>
        <strain evidence="3 4">DSM 25625</strain>
    </source>
</reference>
<dbReference type="InterPro" id="IPR013538">
    <property type="entry name" value="ASHA1/2-like_C"/>
</dbReference>
<comment type="caution">
    <text evidence="3">The sequence shown here is derived from an EMBL/GenBank/DDBJ whole genome shotgun (WGS) entry which is preliminary data.</text>
</comment>
<proteinExistence type="inferred from homology"/>
<evidence type="ECO:0000259" key="2">
    <source>
        <dbReference type="Pfam" id="PF08327"/>
    </source>
</evidence>
<evidence type="ECO:0000313" key="4">
    <source>
        <dbReference type="Proteomes" id="UP000230161"/>
    </source>
</evidence>